<dbReference type="RefSeq" id="YP_010649542.1">
    <property type="nucleotide sequence ID" value="NC_070769.1"/>
</dbReference>
<proteinExistence type="predicted"/>
<evidence type="ECO:0000313" key="1">
    <source>
        <dbReference type="EMBL" id="AXH44440.1"/>
    </source>
</evidence>
<evidence type="ECO:0000313" key="2">
    <source>
        <dbReference type="Proteomes" id="UP000257231"/>
    </source>
</evidence>
<dbReference type="KEGG" id="vg:77925090"/>
<keyword evidence="2" id="KW-1185">Reference proteome</keyword>
<dbReference type="Proteomes" id="UP000257231">
    <property type="component" value="Segment"/>
</dbReference>
<dbReference type="GeneID" id="77925090"/>
<dbReference type="EMBL" id="MH450123">
    <property type="protein sequence ID" value="AXH44440.1"/>
    <property type="molecule type" value="Genomic_DNA"/>
</dbReference>
<reference evidence="2" key="1">
    <citation type="submission" date="2018-06" db="EMBL/GenBank/DDBJ databases">
        <authorList>
            <person name="Zhirakovskaya E."/>
        </authorList>
    </citation>
    <scope>NUCLEOTIDE SEQUENCE [LARGE SCALE GENOMIC DNA]</scope>
</reference>
<organism evidence="1 2">
    <name type="scientific">Arthrobacter phage MargaretKali</name>
    <dbReference type="NCBI Taxonomy" id="2250414"/>
    <lineage>
        <taxon>Viruses</taxon>
        <taxon>Duplodnaviria</taxon>
        <taxon>Heunggongvirae</taxon>
        <taxon>Uroviricota</taxon>
        <taxon>Caudoviricetes</taxon>
        <taxon>Kumottavirus</taxon>
        <taxon>Kumottavirus margaretkali</taxon>
    </lineage>
</organism>
<sequence length="135" mass="15414">MSLRLVHSRHDLPPFWDGEPVTWDEWSDVRTSLALHIPAHEMACDKCGAIDENLIVWGIRPPEAPTIMTTKTKTLPSGRKYETQVEVKAHPLRDIYASRCRHCGHDVVTDTRTDERWDLDETDYGPEGSTADTLF</sequence>
<protein>
    <submittedName>
        <fullName evidence="1">Uncharacterized protein</fullName>
    </submittedName>
</protein>
<name>A0A345KN38_9CAUD</name>
<accession>A0A345KN38</accession>
<gene>
    <name evidence="1" type="primary">60</name>
    <name evidence="1" type="ORF">SEA_MARGARETKALI_60</name>
</gene>